<dbReference type="Proteomes" id="UP000029549">
    <property type="component" value="Unassembled WGS sequence"/>
</dbReference>
<sequence>MLLGAFLAGKPERHRQSYFSLASAIVALQAVIAVAQLH</sequence>
<reference evidence="3 4" key="1">
    <citation type="submission" date="2013-09" db="EMBL/GenBank/DDBJ databases">
        <title>High correlation between genotypes and phenotypes of environmental bacteria Comamonas testosteroni strains.</title>
        <authorList>
            <person name="Liu L."/>
            <person name="Zhu W."/>
            <person name="Xia X."/>
            <person name="Xu B."/>
            <person name="Luo M."/>
            <person name="Wang G."/>
        </authorList>
    </citation>
    <scope>NUCLEOTIDE SEQUENCE [LARGE SCALE GENOMIC DNA]</scope>
    <source>
        <strain evidence="2 3">DF2</strain>
        <strain evidence="1 4">JL14</strain>
    </source>
</reference>
<protein>
    <submittedName>
        <fullName evidence="1">Uncharacterized protein</fullName>
    </submittedName>
</protein>
<evidence type="ECO:0000313" key="4">
    <source>
        <dbReference type="Proteomes" id="UP000029567"/>
    </source>
</evidence>
<accession>A0A0E3B9H1</accession>
<evidence type="ECO:0000313" key="3">
    <source>
        <dbReference type="Proteomes" id="UP000029549"/>
    </source>
</evidence>
<dbReference type="EMBL" id="AWTN01000141">
    <property type="protein sequence ID" value="KGG83620.1"/>
    <property type="molecule type" value="Genomic_DNA"/>
</dbReference>
<comment type="caution">
    <text evidence="1">The sequence shown here is derived from an EMBL/GenBank/DDBJ whole genome shotgun (WGS) entry which is preliminary data.</text>
</comment>
<organism evidence="1 4">
    <name type="scientific">Comamonas thiooxydans</name>
    <dbReference type="NCBI Taxonomy" id="363952"/>
    <lineage>
        <taxon>Bacteria</taxon>
        <taxon>Pseudomonadati</taxon>
        <taxon>Pseudomonadota</taxon>
        <taxon>Betaproteobacteria</taxon>
        <taxon>Burkholderiales</taxon>
        <taxon>Comamonadaceae</taxon>
        <taxon>Comamonas</taxon>
    </lineage>
</organism>
<name>A0A0E3B9H1_9BURK</name>
<keyword evidence="3" id="KW-1185">Reference proteome</keyword>
<evidence type="ECO:0000313" key="1">
    <source>
        <dbReference type="EMBL" id="KGG83620.1"/>
    </source>
</evidence>
<dbReference type="AlphaFoldDB" id="A0A0E3B9H1"/>
<dbReference type="Proteomes" id="UP000029567">
    <property type="component" value="Unassembled WGS sequence"/>
</dbReference>
<gene>
    <name evidence="1" type="ORF">P245_25360</name>
    <name evidence="2" type="ORF">P608_05805</name>
</gene>
<evidence type="ECO:0000313" key="2">
    <source>
        <dbReference type="EMBL" id="KGH17270.1"/>
    </source>
</evidence>
<proteinExistence type="predicted"/>
<dbReference type="EMBL" id="AWTP01000065">
    <property type="protein sequence ID" value="KGH17270.1"/>
    <property type="molecule type" value="Genomic_DNA"/>
</dbReference>